<gene>
    <name evidence="2" type="ORF">Rt10032_c01g0190</name>
</gene>
<feature type="compositionally biased region" description="Low complexity" evidence="1">
    <location>
        <begin position="631"/>
        <end position="643"/>
    </location>
</feature>
<evidence type="ECO:0000313" key="3">
    <source>
        <dbReference type="Proteomes" id="UP000321518"/>
    </source>
</evidence>
<organism evidence="2 3">
    <name type="scientific">Rhodotorula toruloides</name>
    <name type="common">Yeast</name>
    <name type="synonym">Rhodosporidium toruloides</name>
    <dbReference type="NCBI Taxonomy" id="5286"/>
    <lineage>
        <taxon>Eukaryota</taxon>
        <taxon>Fungi</taxon>
        <taxon>Dikarya</taxon>
        <taxon>Basidiomycota</taxon>
        <taxon>Pucciniomycotina</taxon>
        <taxon>Microbotryomycetes</taxon>
        <taxon>Sporidiobolales</taxon>
        <taxon>Sporidiobolaceae</taxon>
        <taxon>Rhodotorula</taxon>
    </lineage>
</organism>
<name>A0A511K753_RHOTO</name>
<feature type="compositionally biased region" description="Low complexity" evidence="1">
    <location>
        <begin position="522"/>
        <end position="532"/>
    </location>
</feature>
<accession>A0A511K753</accession>
<dbReference type="AlphaFoldDB" id="A0A511K753"/>
<reference evidence="2 3" key="1">
    <citation type="submission" date="2019-07" db="EMBL/GenBank/DDBJ databases">
        <title>Rhodotorula toruloides NBRC10032 genome sequencing.</title>
        <authorList>
            <person name="Shida Y."/>
            <person name="Takaku H."/>
            <person name="Ogasawara W."/>
            <person name="Mori K."/>
        </authorList>
    </citation>
    <scope>NUCLEOTIDE SEQUENCE [LARGE SCALE GENOMIC DNA]</scope>
    <source>
        <strain evidence="2 3">NBRC10032</strain>
    </source>
</reference>
<feature type="compositionally biased region" description="Pro residues" evidence="1">
    <location>
        <begin position="550"/>
        <end position="563"/>
    </location>
</feature>
<feature type="compositionally biased region" description="Low complexity" evidence="1">
    <location>
        <begin position="471"/>
        <end position="484"/>
    </location>
</feature>
<dbReference type="Proteomes" id="UP000321518">
    <property type="component" value="Unassembled WGS sequence"/>
</dbReference>
<dbReference type="EMBL" id="BJWK01000001">
    <property type="protein sequence ID" value="GEM06173.1"/>
    <property type="molecule type" value="Genomic_DNA"/>
</dbReference>
<proteinExistence type="predicted"/>
<evidence type="ECO:0000256" key="1">
    <source>
        <dbReference type="SAM" id="MobiDB-lite"/>
    </source>
</evidence>
<evidence type="ECO:0000313" key="2">
    <source>
        <dbReference type="EMBL" id="GEM06173.1"/>
    </source>
</evidence>
<sequence length="689" mass="72378">MNDSTPPGYSTAEQTGSVLVNLAPPSNSGATFQVGYLGHGQASIEGEVQIKSVGGEEERRPAFSRLEVEFRGVERDGQAEAIELFDSKKVLWGVGAAGSSSESDAGSFPPSSVPFKLDLTPDLPTCLHVGSSSLEYTLTATLYSSDPDVLPILRCSPVHLTRRTPPGSLLASGSSVSLIDPPASTSPVTVSVQDPLAFSLRLPRTVFRQSEPIELVTRIEVPDSKRVGAGLRLRTVSAELVRTITVSPASRRREELAADEDGGVAEAEKLVHRTVLAHSGKSARFSPLRPIIIRLVLHPPTEPSCETITQATILHSVDFSVVVIVGLVNISTAPSSSSAAVSVSTAQPATLDAILSRNILIVPDTPSGRSDKQKEVIRDLAEDASESSESWRQVEAPVPTYVENSELDDGVPAASGSGWAGIVAGADSVGHVPLAYSETGDEEEYDGYEDVSLAATLSDRPPPPRIDDDVSPPSVGEPSSSLGLQIAAAAGDVIDEANEGDPLTPPPNDFAAYPLPPPPDSRAPSTRHSSTSSPPPLFQSHTSPTLLEPATPPPHIDFPPLPSLAPSDFTSTPYDPPPSEPTSPVSGDAPPLSPFSQGLHGLPPPYLREAHAAQAGHGYEAMERGGGSLSGGSEASAQSASVGGEEEAVGRIEDDEGRPPPYEQRQEVAYDEGVQMMRYGLNRRGELVL</sequence>
<feature type="region of interest" description="Disordered" evidence="1">
    <location>
        <begin position="1"/>
        <end position="24"/>
    </location>
</feature>
<feature type="region of interest" description="Disordered" evidence="1">
    <location>
        <begin position="455"/>
        <end position="673"/>
    </location>
</feature>
<comment type="caution">
    <text evidence="2">The sequence shown here is derived from an EMBL/GenBank/DDBJ whole genome shotgun (WGS) entry which is preliminary data.</text>
</comment>
<protein>
    <submittedName>
        <fullName evidence="2">Uncharacterized protein</fullName>
    </submittedName>
</protein>
<feature type="compositionally biased region" description="Pro residues" evidence="1">
    <location>
        <begin position="503"/>
        <end position="521"/>
    </location>
</feature>
<dbReference type="OrthoDB" id="2536659at2759"/>